<dbReference type="RefSeq" id="WP_377787687.1">
    <property type="nucleotide sequence ID" value="NZ_JBHUOC010000002.1"/>
</dbReference>
<organism evidence="2 3">
    <name type="scientific">Paracoccus cavernae</name>
    <dbReference type="NCBI Taxonomy" id="1571207"/>
    <lineage>
        <taxon>Bacteria</taxon>
        <taxon>Pseudomonadati</taxon>
        <taxon>Pseudomonadota</taxon>
        <taxon>Alphaproteobacteria</taxon>
        <taxon>Rhodobacterales</taxon>
        <taxon>Paracoccaceae</taxon>
        <taxon>Paracoccus</taxon>
    </lineage>
</organism>
<dbReference type="EMBL" id="JAUFRC010000003">
    <property type="protein sequence ID" value="MDN3713995.1"/>
    <property type="molecule type" value="Genomic_DNA"/>
</dbReference>
<dbReference type="PANTHER" id="PTHR33164:SF104">
    <property type="entry name" value="TRANSCRIPTIONAL REGULATORY PROTEIN"/>
    <property type="match status" value="1"/>
</dbReference>
<evidence type="ECO:0000313" key="3">
    <source>
        <dbReference type="Proteomes" id="UP001243846"/>
    </source>
</evidence>
<dbReference type="Pfam" id="PF12802">
    <property type="entry name" value="MarR_2"/>
    <property type="match status" value="1"/>
</dbReference>
<dbReference type="Proteomes" id="UP001243846">
    <property type="component" value="Unassembled WGS sequence"/>
</dbReference>
<proteinExistence type="predicted"/>
<keyword evidence="3" id="KW-1185">Reference proteome</keyword>
<feature type="domain" description="HTH marR-type" evidence="1">
    <location>
        <begin position="55"/>
        <end position="116"/>
    </location>
</feature>
<evidence type="ECO:0000313" key="2">
    <source>
        <dbReference type="EMBL" id="MDN3713995.1"/>
    </source>
</evidence>
<gene>
    <name evidence="2" type="ORF">QWZ10_23460</name>
</gene>
<name>A0ABT8DFM3_9RHOB</name>
<sequence length="142" mass="15551">MNYLDQERDVVDRGIALWDAEKPELDCSGKAITGRILSLSEIVEQAMNASLRDLGIRYSSYAIIATLRAVGAPYKMSPGQLQNTLVFSSGGISNLIRRVEKEGYITRETDPSDGRGVLVALTPRASIWPIAPCPCRPRPSCI</sequence>
<dbReference type="InterPro" id="IPR000835">
    <property type="entry name" value="HTH_MarR-typ"/>
</dbReference>
<evidence type="ECO:0000259" key="1">
    <source>
        <dbReference type="Pfam" id="PF12802"/>
    </source>
</evidence>
<protein>
    <submittedName>
        <fullName evidence="2">MarR family transcriptional regulator</fullName>
    </submittedName>
</protein>
<dbReference type="PANTHER" id="PTHR33164">
    <property type="entry name" value="TRANSCRIPTIONAL REGULATOR, MARR FAMILY"/>
    <property type="match status" value="1"/>
</dbReference>
<dbReference type="Gene3D" id="1.10.10.10">
    <property type="entry name" value="Winged helix-like DNA-binding domain superfamily/Winged helix DNA-binding domain"/>
    <property type="match status" value="1"/>
</dbReference>
<dbReference type="InterPro" id="IPR036388">
    <property type="entry name" value="WH-like_DNA-bd_sf"/>
</dbReference>
<comment type="caution">
    <text evidence="2">The sequence shown here is derived from an EMBL/GenBank/DDBJ whole genome shotgun (WGS) entry which is preliminary data.</text>
</comment>
<reference evidence="3" key="1">
    <citation type="journal article" date="2019" name="Int. J. Syst. Evol. Microbiol.">
        <title>The Global Catalogue of Microorganisms (GCM) 10K type strain sequencing project: providing services to taxonomists for standard genome sequencing and annotation.</title>
        <authorList>
            <consortium name="The Broad Institute Genomics Platform"/>
            <consortium name="The Broad Institute Genome Sequencing Center for Infectious Disease"/>
            <person name="Wu L."/>
            <person name="Ma J."/>
        </authorList>
    </citation>
    <scope>NUCLEOTIDE SEQUENCE [LARGE SCALE GENOMIC DNA]</scope>
    <source>
        <strain evidence="3">CECT 8482</strain>
    </source>
</reference>
<accession>A0ABT8DFM3</accession>
<dbReference type="InterPro" id="IPR039422">
    <property type="entry name" value="MarR/SlyA-like"/>
</dbReference>
<dbReference type="SUPFAM" id="SSF46785">
    <property type="entry name" value="Winged helix' DNA-binding domain"/>
    <property type="match status" value="1"/>
</dbReference>
<dbReference type="InterPro" id="IPR036390">
    <property type="entry name" value="WH_DNA-bd_sf"/>
</dbReference>